<feature type="transmembrane region" description="Helical" evidence="2">
    <location>
        <begin position="85"/>
        <end position="104"/>
    </location>
</feature>
<reference evidence="3 4" key="2">
    <citation type="journal article" date="2008" name="Nature">
        <title>The Phaeodactylum genome reveals the evolutionary history of diatom genomes.</title>
        <authorList>
            <person name="Bowler C."/>
            <person name="Allen A.E."/>
            <person name="Badger J.H."/>
            <person name="Grimwood J."/>
            <person name="Jabbari K."/>
            <person name="Kuo A."/>
            <person name="Maheswari U."/>
            <person name="Martens C."/>
            <person name="Maumus F."/>
            <person name="Otillar R.P."/>
            <person name="Rayko E."/>
            <person name="Salamov A."/>
            <person name="Vandepoele K."/>
            <person name="Beszteri B."/>
            <person name="Gruber A."/>
            <person name="Heijde M."/>
            <person name="Katinka M."/>
            <person name="Mock T."/>
            <person name="Valentin K."/>
            <person name="Verret F."/>
            <person name="Berges J.A."/>
            <person name="Brownlee C."/>
            <person name="Cadoret J.P."/>
            <person name="Chiovitti A."/>
            <person name="Choi C.J."/>
            <person name="Coesel S."/>
            <person name="De Martino A."/>
            <person name="Detter J.C."/>
            <person name="Durkin C."/>
            <person name="Falciatore A."/>
            <person name="Fournet J."/>
            <person name="Haruta M."/>
            <person name="Huysman M.J."/>
            <person name="Jenkins B.D."/>
            <person name="Jiroutova K."/>
            <person name="Jorgensen R.E."/>
            <person name="Joubert Y."/>
            <person name="Kaplan A."/>
            <person name="Kroger N."/>
            <person name="Kroth P.G."/>
            <person name="La Roche J."/>
            <person name="Lindquist E."/>
            <person name="Lommer M."/>
            <person name="Martin-Jezequel V."/>
            <person name="Lopez P.J."/>
            <person name="Lucas S."/>
            <person name="Mangogna M."/>
            <person name="McGinnis K."/>
            <person name="Medlin L.K."/>
            <person name="Montsant A."/>
            <person name="Oudot-Le Secq M.P."/>
            <person name="Napoli C."/>
            <person name="Obornik M."/>
            <person name="Parker M.S."/>
            <person name="Petit J.L."/>
            <person name="Porcel B.M."/>
            <person name="Poulsen N."/>
            <person name="Robison M."/>
            <person name="Rychlewski L."/>
            <person name="Rynearson T.A."/>
            <person name="Schmutz J."/>
            <person name="Shapiro H."/>
            <person name="Siaut M."/>
            <person name="Stanley M."/>
            <person name="Sussman M.R."/>
            <person name="Taylor A.R."/>
            <person name="Vardi A."/>
            <person name="von Dassow P."/>
            <person name="Vyverman W."/>
            <person name="Willis A."/>
            <person name="Wyrwicz L.S."/>
            <person name="Rokhsar D.S."/>
            <person name="Weissenbach J."/>
            <person name="Armbrust E.V."/>
            <person name="Green B.R."/>
            <person name="Van de Peer Y."/>
            <person name="Grigoriev I.V."/>
        </authorList>
    </citation>
    <scope>NUCLEOTIDE SEQUENCE [LARGE SCALE GENOMIC DNA]</scope>
    <source>
        <strain evidence="3 4">CCMP1335</strain>
    </source>
</reference>
<keyword evidence="4" id="KW-1185">Reference proteome</keyword>
<gene>
    <name evidence="3" type="ORF">THAPSDRAFT_23815</name>
</gene>
<reference evidence="3 4" key="1">
    <citation type="journal article" date="2004" name="Science">
        <title>The genome of the diatom Thalassiosira pseudonana: ecology, evolution, and metabolism.</title>
        <authorList>
            <person name="Armbrust E.V."/>
            <person name="Berges J.A."/>
            <person name="Bowler C."/>
            <person name="Green B.R."/>
            <person name="Martinez D."/>
            <person name="Putnam N.H."/>
            <person name="Zhou S."/>
            <person name="Allen A.E."/>
            <person name="Apt K.E."/>
            <person name="Bechner M."/>
            <person name="Brzezinski M.A."/>
            <person name="Chaal B.K."/>
            <person name="Chiovitti A."/>
            <person name="Davis A.K."/>
            <person name="Demarest M.S."/>
            <person name="Detter J.C."/>
            <person name="Glavina T."/>
            <person name="Goodstein D."/>
            <person name="Hadi M.Z."/>
            <person name="Hellsten U."/>
            <person name="Hildebrand M."/>
            <person name="Jenkins B.D."/>
            <person name="Jurka J."/>
            <person name="Kapitonov V.V."/>
            <person name="Kroger N."/>
            <person name="Lau W.W."/>
            <person name="Lane T.W."/>
            <person name="Larimer F.W."/>
            <person name="Lippmeier J.C."/>
            <person name="Lucas S."/>
            <person name="Medina M."/>
            <person name="Montsant A."/>
            <person name="Obornik M."/>
            <person name="Parker M.S."/>
            <person name="Palenik B."/>
            <person name="Pazour G.J."/>
            <person name="Richardson P.M."/>
            <person name="Rynearson T.A."/>
            <person name="Saito M.A."/>
            <person name="Schwartz D.C."/>
            <person name="Thamatrakoln K."/>
            <person name="Valentin K."/>
            <person name="Vardi A."/>
            <person name="Wilkerson F.P."/>
            <person name="Rokhsar D.S."/>
        </authorList>
    </citation>
    <scope>NUCLEOTIDE SEQUENCE [LARGE SCALE GENOMIC DNA]</scope>
    <source>
        <strain evidence="3 4">CCMP1335</strain>
    </source>
</reference>
<sequence>MGIQDRQLDFEDFSSDTEKLSAILKRCEVSAQKHKLAYEYYRARKFLLLFPAVASCAAIGILGFLVTTDAIKMHMKVGDAQVEDVLTILTGCLGFFVGMILLLGNQWNFGSREMMHLSALVELETLGDKVRFWKMDRGLGTNASANGGMMNGSDRENNRAVASAAERKALGMVEAPKTHKMALVVASGKTLQKVESEIKKKTLEAKKVVESRSDVSRFSGYNGAYHQIISSCKSTIPLGIHRPFDLFESRLECQSLGHLGVVWDTRMRRNQIMRLAAIEICNEISGYWAWPLATPDIDSVIDRSMRRVARLVDRDYRAPVKVECCGFTLFRCCCRKKNSRSDVMSNMFNSMGEREEELMEARQLNDYIDTGERRRHRYDEDEDQYMLENDAYEADRRLRRMEDGEDYTEYSGSYSQSRTKSSTRGYRSRRDDPTAYTEDGDSYTRGVAAGQSRVSSRKSRPSIRGGSNPKHAVGETFSVGSLTRSEGTSVGWDEASESQYGH</sequence>
<evidence type="ECO:0000313" key="3">
    <source>
        <dbReference type="EMBL" id="EED90937.1"/>
    </source>
</evidence>
<dbReference type="AlphaFoldDB" id="B8C791"/>
<dbReference type="Proteomes" id="UP000001449">
    <property type="component" value="Chromosome 8"/>
</dbReference>
<organism evidence="3 4">
    <name type="scientific">Thalassiosira pseudonana</name>
    <name type="common">Marine diatom</name>
    <name type="synonym">Cyclotella nana</name>
    <dbReference type="NCBI Taxonomy" id="35128"/>
    <lineage>
        <taxon>Eukaryota</taxon>
        <taxon>Sar</taxon>
        <taxon>Stramenopiles</taxon>
        <taxon>Ochrophyta</taxon>
        <taxon>Bacillariophyta</taxon>
        <taxon>Coscinodiscophyceae</taxon>
        <taxon>Thalassiosirophycidae</taxon>
        <taxon>Thalassiosirales</taxon>
        <taxon>Thalassiosiraceae</taxon>
        <taxon>Thalassiosira</taxon>
    </lineage>
</organism>
<feature type="compositionally biased region" description="Polar residues" evidence="1">
    <location>
        <begin position="410"/>
        <end position="425"/>
    </location>
</feature>
<evidence type="ECO:0000256" key="1">
    <source>
        <dbReference type="SAM" id="MobiDB-lite"/>
    </source>
</evidence>
<dbReference type="RefSeq" id="XP_002292086.1">
    <property type="nucleotide sequence ID" value="XM_002292050.1"/>
</dbReference>
<protein>
    <submittedName>
        <fullName evidence="3">Uncharacterized protein</fullName>
    </submittedName>
</protein>
<keyword evidence="2" id="KW-0472">Membrane</keyword>
<dbReference type="eggNOG" id="ENOG502T3X6">
    <property type="taxonomic scope" value="Eukaryota"/>
</dbReference>
<dbReference type="HOGENOM" id="CLU_543501_0_0_1"/>
<dbReference type="GeneID" id="7449844"/>
<dbReference type="PaxDb" id="35128-Thaps23815"/>
<keyword evidence="2" id="KW-0812">Transmembrane</keyword>
<feature type="transmembrane region" description="Helical" evidence="2">
    <location>
        <begin position="46"/>
        <end position="65"/>
    </location>
</feature>
<evidence type="ECO:0000313" key="4">
    <source>
        <dbReference type="Proteomes" id="UP000001449"/>
    </source>
</evidence>
<accession>B8C791</accession>
<feature type="compositionally biased region" description="Polar residues" evidence="1">
    <location>
        <begin position="478"/>
        <end position="488"/>
    </location>
</feature>
<dbReference type="OMA" id="VECCGFT"/>
<evidence type="ECO:0000256" key="2">
    <source>
        <dbReference type="SAM" id="Phobius"/>
    </source>
</evidence>
<dbReference type="EMBL" id="CM000644">
    <property type="protein sequence ID" value="EED90937.1"/>
    <property type="molecule type" value="Genomic_DNA"/>
</dbReference>
<name>B8C791_THAPS</name>
<keyword evidence="2" id="KW-1133">Transmembrane helix</keyword>
<dbReference type="InParanoid" id="B8C791"/>
<dbReference type="KEGG" id="tps:THAPSDRAFT_23815"/>
<feature type="region of interest" description="Disordered" evidence="1">
    <location>
        <begin position="403"/>
        <end position="502"/>
    </location>
</feature>
<proteinExistence type="predicted"/>